<evidence type="ECO:0000256" key="2">
    <source>
        <dbReference type="SAM" id="Phobius"/>
    </source>
</evidence>
<feature type="compositionally biased region" description="Low complexity" evidence="1">
    <location>
        <begin position="79"/>
        <end position="101"/>
    </location>
</feature>
<feature type="transmembrane region" description="Helical" evidence="2">
    <location>
        <begin position="127"/>
        <end position="150"/>
    </location>
</feature>
<comment type="caution">
    <text evidence="3">The sequence shown here is derived from an EMBL/GenBank/DDBJ whole genome shotgun (WGS) entry which is preliminary data.</text>
</comment>
<keyword evidence="2" id="KW-0812">Transmembrane</keyword>
<keyword evidence="2" id="KW-0472">Membrane</keyword>
<dbReference type="EMBL" id="JAWWNJ010000023">
    <property type="protein sequence ID" value="KAK7033224.1"/>
    <property type="molecule type" value="Genomic_DNA"/>
</dbReference>
<feature type="compositionally biased region" description="Polar residues" evidence="1">
    <location>
        <begin position="302"/>
        <end position="315"/>
    </location>
</feature>
<feature type="region of interest" description="Disordered" evidence="1">
    <location>
        <begin position="299"/>
        <end position="321"/>
    </location>
</feature>
<evidence type="ECO:0000313" key="4">
    <source>
        <dbReference type="Proteomes" id="UP001362999"/>
    </source>
</evidence>
<feature type="compositionally biased region" description="Low complexity" evidence="1">
    <location>
        <begin position="1"/>
        <end position="19"/>
    </location>
</feature>
<name>A0AAW0C2Z3_9AGAR</name>
<evidence type="ECO:0000256" key="1">
    <source>
        <dbReference type="SAM" id="MobiDB-lite"/>
    </source>
</evidence>
<keyword evidence="2" id="KW-1133">Transmembrane helix</keyword>
<feature type="compositionally biased region" description="Basic and acidic residues" evidence="1">
    <location>
        <begin position="58"/>
        <end position="67"/>
    </location>
</feature>
<accession>A0AAW0C2Z3</accession>
<gene>
    <name evidence="3" type="ORF">R3P38DRAFT_2921463</name>
</gene>
<feature type="compositionally biased region" description="Low complexity" evidence="1">
    <location>
        <begin position="168"/>
        <end position="178"/>
    </location>
</feature>
<keyword evidence="4" id="KW-1185">Reference proteome</keyword>
<organism evidence="3 4">
    <name type="scientific">Favolaschia claudopus</name>
    <dbReference type="NCBI Taxonomy" id="2862362"/>
    <lineage>
        <taxon>Eukaryota</taxon>
        <taxon>Fungi</taxon>
        <taxon>Dikarya</taxon>
        <taxon>Basidiomycota</taxon>
        <taxon>Agaricomycotina</taxon>
        <taxon>Agaricomycetes</taxon>
        <taxon>Agaricomycetidae</taxon>
        <taxon>Agaricales</taxon>
        <taxon>Marasmiineae</taxon>
        <taxon>Mycenaceae</taxon>
        <taxon>Favolaschia</taxon>
    </lineage>
</organism>
<dbReference type="AlphaFoldDB" id="A0AAW0C2Z3"/>
<proteinExistence type="predicted"/>
<protein>
    <submittedName>
        <fullName evidence="3">Uncharacterized protein</fullName>
    </submittedName>
</protein>
<sequence length="360" mass="38706">MDFSMSASSSSAAASSSSSHESRPQAGPLPLKRGEIGYGVERTEAEESRSPTPSAPLPERHPEDRDALVPSNPTPPAATPAAAPAVNASTPSLTTLATSSTESLSKKKRLLGFLHPKKVPSYGGLRLTTLLLFSLQLFLLASTIVGWYFAVSRLPKGSPSSSDPPPSNTNNTNDQSQPALGNQSTAIFVHVVFGVVTLVQLLFLERRLFRLRAERYSYVHPGEILPSARRRQMGDTSLGLSPWNRPPLPTYAAALAQSGVGTGDVEDNLIAAPPPPAYGNTRGSTFLLSGFLRDSLRAQRPVSAQTTASQNPSMSERTERPISYRSVDEEWEVVQDANRAMRLEETLATLERPAPAHTAQ</sequence>
<feature type="region of interest" description="Disordered" evidence="1">
    <location>
        <begin position="1"/>
        <end position="101"/>
    </location>
</feature>
<reference evidence="3 4" key="1">
    <citation type="journal article" date="2024" name="J Genomics">
        <title>Draft genome sequencing and assembly of Favolaschia claudopus CIRM-BRFM 2984 isolated from oak limbs.</title>
        <authorList>
            <person name="Navarro D."/>
            <person name="Drula E."/>
            <person name="Chaduli D."/>
            <person name="Cazenave R."/>
            <person name="Ahrendt S."/>
            <person name="Wang J."/>
            <person name="Lipzen A."/>
            <person name="Daum C."/>
            <person name="Barry K."/>
            <person name="Grigoriev I.V."/>
            <person name="Favel A."/>
            <person name="Rosso M.N."/>
            <person name="Martin F."/>
        </authorList>
    </citation>
    <scope>NUCLEOTIDE SEQUENCE [LARGE SCALE GENOMIC DNA]</scope>
    <source>
        <strain evidence="3 4">CIRM-BRFM 2984</strain>
    </source>
</reference>
<evidence type="ECO:0000313" key="3">
    <source>
        <dbReference type="EMBL" id="KAK7033224.1"/>
    </source>
</evidence>
<dbReference type="Proteomes" id="UP001362999">
    <property type="component" value="Unassembled WGS sequence"/>
</dbReference>
<feature type="transmembrane region" description="Helical" evidence="2">
    <location>
        <begin position="186"/>
        <end position="204"/>
    </location>
</feature>
<feature type="region of interest" description="Disordered" evidence="1">
    <location>
        <begin position="157"/>
        <end position="179"/>
    </location>
</feature>